<comment type="caution">
    <text evidence="1">The sequence shown here is derived from an EMBL/GenBank/DDBJ whole genome shotgun (WGS) entry which is preliminary data.</text>
</comment>
<evidence type="ECO:0000313" key="1">
    <source>
        <dbReference type="EMBL" id="EAT17134.1"/>
    </source>
</evidence>
<gene>
    <name evidence="1" type="ORF">Dace_3000</name>
</gene>
<reference evidence="1" key="2">
    <citation type="submission" date="2006-05" db="EMBL/GenBank/DDBJ databases">
        <title>Sequencing of the draft genome and assembly of Desulfuromonas acetoxidans DSM 684.</title>
        <authorList>
            <consortium name="US DOE Joint Genome Institute (JGI-PGF)"/>
            <person name="Copeland A."/>
            <person name="Lucas S."/>
            <person name="Lapidus A."/>
            <person name="Barry K."/>
            <person name="Detter J.C."/>
            <person name="Glavina del Rio T."/>
            <person name="Hammon N."/>
            <person name="Israni S."/>
            <person name="Dalin E."/>
            <person name="Tice H."/>
            <person name="Bruce D."/>
            <person name="Pitluck S."/>
            <person name="Richardson P."/>
        </authorList>
    </citation>
    <scope>NUCLEOTIDE SEQUENCE [LARGE SCALE GENOMIC DNA]</scope>
    <source>
        <strain evidence="1">DSM 684</strain>
    </source>
</reference>
<organism evidence="1 2">
    <name type="scientific">Desulfuromonas acetoxidans (strain DSM 684 / 11070)</name>
    <dbReference type="NCBI Taxonomy" id="281689"/>
    <lineage>
        <taxon>Bacteria</taxon>
        <taxon>Pseudomonadati</taxon>
        <taxon>Thermodesulfobacteriota</taxon>
        <taxon>Desulfuromonadia</taxon>
        <taxon>Desulfuromonadales</taxon>
        <taxon>Desulfuromonadaceae</taxon>
        <taxon>Desulfuromonas</taxon>
    </lineage>
</organism>
<dbReference type="AlphaFoldDB" id="Q1K4G9"/>
<dbReference type="Proteomes" id="UP000005695">
    <property type="component" value="Unassembled WGS sequence"/>
</dbReference>
<keyword evidence="2" id="KW-1185">Reference proteome</keyword>
<dbReference type="OrthoDB" id="9790815at2"/>
<dbReference type="EMBL" id="AAEW02000001">
    <property type="protein sequence ID" value="EAT17134.1"/>
    <property type="molecule type" value="Genomic_DNA"/>
</dbReference>
<name>Q1K4G9_DESA6</name>
<evidence type="ECO:0000313" key="2">
    <source>
        <dbReference type="Proteomes" id="UP000005695"/>
    </source>
</evidence>
<proteinExistence type="predicted"/>
<protein>
    <submittedName>
        <fullName evidence="1">Uncharacterized protein</fullName>
    </submittedName>
</protein>
<sequence>MPVLDETDLLILEHHYESVTLKEKATGKVLFEDDLYGEPGCGLIDKNHRWAIIAGESLIVWTPDRIERIDHAEIKWVHAIRVKTPEIVEFLVDPWSEYAAVWEVNPMTFEFNKIRGFDTYKDREYVDMVVW</sequence>
<accession>Q1K4G9</accession>
<dbReference type="RefSeq" id="WP_005997311.1">
    <property type="nucleotide sequence ID" value="NZ_AAEW02000001.1"/>
</dbReference>
<reference evidence="1" key="1">
    <citation type="submission" date="2006-05" db="EMBL/GenBank/DDBJ databases">
        <title>Annotation of the draft genome assembly of Desulfuromonas acetoxidans DSM 684.</title>
        <authorList>
            <consortium name="US DOE Joint Genome Institute (JGI-ORNL)"/>
            <person name="Larimer F."/>
            <person name="Land M."/>
            <person name="Hauser L."/>
        </authorList>
    </citation>
    <scope>NUCLEOTIDE SEQUENCE [LARGE SCALE GENOMIC DNA]</scope>
    <source>
        <strain evidence="1">DSM 684</strain>
    </source>
</reference>